<dbReference type="AlphaFoldDB" id="A0AA40KGS6"/>
<proteinExistence type="predicted"/>
<dbReference type="Proteomes" id="UP001177670">
    <property type="component" value="Unassembled WGS sequence"/>
</dbReference>
<reference evidence="1" key="1">
    <citation type="submission" date="2021-10" db="EMBL/GenBank/DDBJ databases">
        <title>Melipona bicolor Genome sequencing and assembly.</title>
        <authorList>
            <person name="Araujo N.S."/>
            <person name="Arias M.C."/>
        </authorList>
    </citation>
    <scope>NUCLEOTIDE SEQUENCE</scope>
    <source>
        <strain evidence="1">USP_2M_L1-L4_2017</strain>
        <tissue evidence="1">Whole body</tissue>
    </source>
</reference>
<gene>
    <name evidence="1" type="ORF">K0M31_012936</name>
</gene>
<sequence length="76" mass="8529">MDSSHDIECDRASNASTTPNIVLRHNLRFYIAPVGDNAVNALIEPHTCARLIINQRTEEKEAKVLTKETTQLKVLL</sequence>
<dbReference type="EMBL" id="JAHYIQ010000034">
    <property type="protein sequence ID" value="KAK1119859.1"/>
    <property type="molecule type" value="Genomic_DNA"/>
</dbReference>
<comment type="caution">
    <text evidence="1">The sequence shown here is derived from an EMBL/GenBank/DDBJ whole genome shotgun (WGS) entry which is preliminary data.</text>
</comment>
<keyword evidence="2" id="KW-1185">Reference proteome</keyword>
<evidence type="ECO:0000313" key="1">
    <source>
        <dbReference type="EMBL" id="KAK1119859.1"/>
    </source>
</evidence>
<evidence type="ECO:0000313" key="2">
    <source>
        <dbReference type="Proteomes" id="UP001177670"/>
    </source>
</evidence>
<organism evidence="1 2">
    <name type="scientific">Melipona bicolor</name>
    <dbReference type="NCBI Taxonomy" id="60889"/>
    <lineage>
        <taxon>Eukaryota</taxon>
        <taxon>Metazoa</taxon>
        <taxon>Ecdysozoa</taxon>
        <taxon>Arthropoda</taxon>
        <taxon>Hexapoda</taxon>
        <taxon>Insecta</taxon>
        <taxon>Pterygota</taxon>
        <taxon>Neoptera</taxon>
        <taxon>Endopterygota</taxon>
        <taxon>Hymenoptera</taxon>
        <taxon>Apocrita</taxon>
        <taxon>Aculeata</taxon>
        <taxon>Apoidea</taxon>
        <taxon>Anthophila</taxon>
        <taxon>Apidae</taxon>
        <taxon>Melipona</taxon>
    </lineage>
</organism>
<name>A0AA40KGS6_9HYME</name>
<accession>A0AA40KGS6</accession>
<protein>
    <submittedName>
        <fullName evidence="1">Uncharacterized protein</fullName>
    </submittedName>
</protein>